<dbReference type="Proteomes" id="UP000058857">
    <property type="component" value="Chromosome 1"/>
</dbReference>
<dbReference type="AntiFam" id="ANF00053">
    <property type="entry name" value="Translation of DNA repeat"/>
</dbReference>
<dbReference type="EMBL" id="CP012029">
    <property type="protein sequence ID" value="ALO25112.1"/>
    <property type="molecule type" value="Genomic_DNA"/>
</dbReference>
<dbReference type="PATRIC" id="fig|280505.15.peg.759"/>
<reference evidence="2 3" key="1">
    <citation type="journal article" date="2015" name="PLoS Negl. Trop. Dis.">
        <title>Distribution of Plasmids in Distinct Leptospira Pathogenic Species.</title>
        <authorList>
            <person name="Wang Y."/>
            <person name="Zhuang X."/>
            <person name="Zhong Y."/>
            <person name="Zhang C."/>
            <person name="Zhang Y."/>
            <person name="Zeng L."/>
            <person name="Zhu Y."/>
            <person name="He P."/>
            <person name="Dong K."/>
            <person name="Pal U."/>
            <person name="Guo X."/>
            <person name="Qin J."/>
        </authorList>
    </citation>
    <scope>NUCLEOTIDE SEQUENCE [LARGE SCALE GENOMIC DNA]</scope>
    <source>
        <strain evidence="2 3">56604</strain>
    </source>
</reference>
<protein>
    <submittedName>
        <fullName evidence="2">Uncharacterized protein</fullName>
    </submittedName>
</protein>
<accession>A0A0S2IN90</accession>
<dbReference type="AlphaFoldDB" id="A0A0S2IN90"/>
<gene>
    <name evidence="2" type="ORF">LBBP_00782</name>
</gene>
<feature type="transmembrane region" description="Helical" evidence="1">
    <location>
        <begin position="27"/>
        <end position="47"/>
    </location>
</feature>
<name>A0A0S2IN90_LEPBO</name>
<keyword evidence="1" id="KW-1133">Transmembrane helix</keyword>
<evidence type="ECO:0000256" key="1">
    <source>
        <dbReference type="SAM" id="Phobius"/>
    </source>
</evidence>
<sequence>MLKNSIIQINKTALIDRFHETETDEELIFQQLYCLFFLIYICGFSSVRESYFMNTRSNRRK</sequence>
<keyword evidence="1" id="KW-0472">Membrane</keyword>
<evidence type="ECO:0000313" key="3">
    <source>
        <dbReference type="Proteomes" id="UP000058857"/>
    </source>
</evidence>
<evidence type="ECO:0000313" key="2">
    <source>
        <dbReference type="EMBL" id="ALO25112.1"/>
    </source>
</evidence>
<keyword evidence="1" id="KW-0812">Transmembrane</keyword>
<organism evidence="2">
    <name type="scientific">Leptospira borgpetersenii serovar Ballum</name>
    <dbReference type="NCBI Taxonomy" id="280505"/>
    <lineage>
        <taxon>Bacteria</taxon>
        <taxon>Pseudomonadati</taxon>
        <taxon>Spirochaetota</taxon>
        <taxon>Spirochaetia</taxon>
        <taxon>Leptospirales</taxon>
        <taxon>Leptospiraceae</taxon>
        <taxon>Leptospira</taxon>
    </lineage>
</organism>
<proteinExistence type="predicted"/>